<dbReference type="InterPro" id="IPR040714">
    <property type="entry name" value="RAP80_UIM"/>
</dbReference>
<dbReference type="PROSITE" id="PS50330">
    <property type="entry name" value="UIM"/>
    <property type="match status" value="1"/>
</dbReference>
<feature type="compositionally biased region" description="Basic and acidic residues" evidence="11">
    <location>
        <begin position="242"/>
        <end position="255"/>
    </location>
</feature>
<feature type="compositionally biased region" description="Basic and acidic residues" evidence="11">
    <location>
        <begin position="472"/>
        <end position="481"/>
    </location>
</feature>
<evidence type="ECO:0000256" key="6">
    <source>
        <dbReference type="ARBA" id="ARBA00022853"/>
    </source>
</evidence>
<keyword evidence="14" id="KW-1185">Reference proteome</keyword>
<feature type="compositionally biased region" description="Basic and acidic residues" evidence="11">
    <location>
        <begin position="650"/>
        <end position="660"/>
    </location>
</feature>
<comment type="subcellular location">
    <subcellularLocation>
        <location evidence="1">Nucleus</location>
    </subcellularLocation>
</comment>
<evidence type="ECO:0000256" key="5">
    <source>
        <dbReference type="ARBA" id="ARBA00022763"/>
    </source>
</evidence>
<comment type="caution">
    <text evidence="13">The sequence shown here is derived from an EMBL/GenBank/DDBJ whole genome shotgun (WGS) entry which is preliminary data.</text>
</comment>
<feature type="compositionally biased region" description="Low complexity" evidence="11">
    <location>
        <begin position="632"/>
        <end position="641"/>
    </location>
</feature>
<feature type="region of interest" description="Disordered" evidence="11">
    <location>
        <begin position="329"/>
        <end position="409"/>
    </location>
</feature>
<feature type="domain" description="RAP80 N-terminal" evidence="12">
    <location>
        <begin position="21"/>
        <end position="69"/>
    </location>
</feature>
<dbReference type="EMBL" id="WNTK01000002">
    <property type="protein sequence ID" value="KAG9490633.1"/>
    <property type="molecule type" value="Genomic_DNA"/>
</dbReference>
<feature type="compositionally biased region" description="Polar residues" evidence="11">
    <location>
        <begin position="68"/>
        <end position="88"/>
    </location>
</feature>
<feature type="region of interest" description="Disordered" evidence="11">
    <location>
        <begin position="632"/>
        <end position="670"/>
    </location>
</feature>
<dbReference type="Pfam" id="PF18282">
    <property type="entry name" value="RAP80_UIM"/>
    <property type="match status" value="1"/>
</dbReference>
<keyword evidence="8" id="KW-0539">Nucleus</keyword>
<feature type="compositionally biased region" description="Polar residues" evidence="11">
    <location>
        <begin position="661"/>
        <end position="670"/>
    </location>
</feature>
<evidence type="ECO:0000313" key="13">
    <source>
        <dbReference type="EMBL" id="KAG9490633.1"/>
    </source>
</evidence>
<dbReference type="Gene3D" id="6.10.250.1800">
    <property type="match status" value="1"/>
</dbReference>
<dbReference type="GO" id="GO:0006325">
    <property type="term" value="P:chromatin organization"/>
    <property type="evidence" value="ECO:0007669"/>
    <property type="project" value="UniProtKB-KW"/>
</dbReference>
<name>A0A8J6FME0_ELECQ</name>
<sequence>MHTRSLFFFFTWSNDLFLKNHMTEEEQLALAVKISQQEQSKQGKYTQEEEDELIKKAIEESLQSCQIPDTPISATNDELPNKMPSSKGQSEEEPRLPMITGLTGEGSAKSPVVLLQRLSQDIVDSSSVILSPNCKDPVSCIEDSLQSPLSTCTSANFVKMSPAEKIILSPVFPKKSPCSRGLVPCRLFQEVSPNTSRVVDDLDDQCTHCSESSQMNSSSMLPTSCSQPEGSYQNEWGSTENPHNDETRNEDHEDAASVDGIGDSCRSDTLNQSAGTVHYYWGVPFCPRGVDPSEYTKVILCQLEVYQKSLKSAQRQLLHKMNYGQPMHLAASSQENVKEDAEGNISQESTEQDIAEDDTQKPQSDKAHSDHSDSQEAQHISSKRQKISQSPPPTVLEIDNCCSSSQDDQDDAKTLCTELLPSECGGVAPQPPAESDVFPSTARNDRHLLEPTEITQEEEMTICPETQPSPAKQEESDKEDQTDVMEIAPEPQASISSGASDEDLICLNKMFSKNVPCPMCQCNFPRTQIERHAAYCDGTSDLQEMAVLRPRNQLRRSYNSSSASITAADSGKCEKCYLCKSLIPLKNYQVHVDHCLQTAELETQGSQRLRSIKQEHPGRNCRLLSMLEQSESSLAEANSNAPETSNLSPPKEEHDDRFSSEHLNPSDSPIRSFVSISEATDCLVDFKKQFSSRPSSKKASRWRKRRRM</sequence>
<dbReference type="GO" id="GO:0042393">
    <property type="term" value="F:histone binding"/>
    <property type="evidence" value="ECO:0007669"/>
    <property type="project" value="TreeGrafter"/>
</dbReference>
<dbReference type="InterPro" id="IPR003903">
    <property type="entry name" value="UIM_dom"/>
</dbReference>
<evidence type="ECO:0000256" key="1">
    <source>
        <dbReference type="ARBA" id="ARBA00004123"/>
    </source>
</evidence>
<feature type="region of interest" description="Disordered" evidence="11">
    <location>
        <begin position="689"/>
        <end position="708"/>
    </location>
</feature>
<evidence type="ECO:0000256" key="7">
    <source>
        <dbReference type="ARBA" id="ARBA00023204"/>
    </source>
</evidence>
<evidence type="ECO:0000313" key="14">
    <source>
        <dbReference type="Proteomes" id="UP000770717"/>
    </source>
</evidence>
<keyword evidence="5" id="KW-0227">DNA damage</keyword>
<evidence type="ECO:0000259" key="12">
    <source>
        <dbReference type="Pfam" id="PF18282"/>
    </source>
</evidence>
<evidence type="ECO:0000256" key="9">
    <source>
        <dbReference type="ARBA" id="ARBA00029973"/>
    </source>
</evidence>
<dbReference type="GO" id="GO:0045739">
    <property type="term" value="P:positive regulation of DNA repair"/>
    <property type="evidence" value="ECO:0007669"/>
    <property type="project" value="TreeGrafter"/>
</dbReference>
<feature type="compositionally biased region" description="Basic residues" evidence="11">
    <location>
        <begin position="695"/>
        <end position="708"/>
    </location>
</feature>
<feature type="region of interest" description="Disordered" evidence="11">
    <location>
        <begin position="68"/>
        <end position="94"/>
    </location>
</feature>
<dbReference type="AlphaFoldDB" id="A0A8J6FME0"/>
<protein>
    <recommendedName>
        <fullName evidence="3">BRCA1-A complex subunit RAP80</fullName>
    </recommendedName>
    <alternativeName>
        <fullName evidence="10">Receptor-associated protein 80</fullName>
    </alternativeName>
    <alternativeName>
        <fullName evidence="9">Ubiquitin interaction motif-containing protein 1</fullName>
    </alternativeName>
</protein>
<feature type="compositionally biased region" description="Basic and acidic residues" evidence="11">
    <location>
        <begin position="358"/>
        <end position="376"/>
    </location>
</feature>
<evidence type="ECO:0000256" key="10">
    <source>
        <dbReference type="ARBA" id="ARBA00031558"/>
    </source>
</evidence>
<dbReference type="CDD" id="cd20912">
    <property type="entry name" value="AIR_RAP80-like"/>
    <property type="match status" value="1"/>
</dbReference>
<keyword evidence="7" id="KW-0234">DNA repair</keyword>
<feature type="compositionally biased region" description="Low complexity" evidence="11">
    <location>
        <begin position="210"/>
        <end position="224"/>
    </location>
</feature>
<dbReference type="Proteomes" id="UP000770717">
    <property type="component" value="Unassembled WGS sequence"/>
</dbReference>
<keyword evidence="6" id="KW-0156">Chromatin regulator</keyword>
<reference evidence="13" key="1">
    <citation type="thesis" date="2020" institute="ProQuest LLC" country="789 East Eisenhower Parkway, Ann Arbor, MI, USA">
        <title>Comparative Genomics and Chromosome Evolution.</title>
        <authorList>
            <person name="Mudd A.B."/>
        </authorList>
    </citation>
    <scope>NUCLEOTIDE SEQUENCE</scope>
    <source>
        <strain evidence="13">HN-11 Male</strain>
        <tissue evidence="13">Kidney and liver</tissue>
    </source>
</reference>
<dbReference type="PANTHER" id="PTHR15932:SF2">
    <property type="entry name" value="BRCA1-A COMPLEX SUBUNIT RAP80"/>
    <property type="match status" value="1"/>
</dbReference>
<evidence type="ECO:0000256" key="4">
    <source>
        <dbReference type="ARBA" id="ARBA00022737"/>
    </source>
</evidence>
<comment type="similarity">
    <text evidence="2">Belongs to the RAP80 family.</text>
</comment>
<keyword evidence="4" id="KW-0677">Repeat</keyword>
<evidence type="ECO:0000256" key="11">
    <source>
        <dbReference type="SAM" id="MobiDB-lite"/>
    </source>
</evidence>
<feature type="region of interest" description="Disordered" evidence="11">
    <location>
        <begin position="210"/>
        <end position="264"/>
    </location>
</feature>
<gene>
    <name evidence="13" type="ORF">GDO78_006123</name>
</gene>
<dbReference type="SMART" id="SM00726">
    <property type="entry name" value="UIM"/>
    <property type="match status" value="2"/>
</dbReference>
<dbReference type="EMBL" id="WNTK01000002">
    <property type="protein sequence ID" value="KAG9490634.1"/>
    <property type="molecule type" value="Genomic_DNA"/>
</dbReference>
<feature type="region of interest" description="Disordered" evidence="11">
    <location>
        <begin position="424"/>
        <end position="483"/>
    </location>
</feature>
<evidence type="ECO:0000256" key="2">
    <source>
        <dbReference type="ARBA" id="ARBA00006465"/>
    </source>
</evidence>
<dbReference type="PANTHER" id="PTHR15932">
    <property type="entry name" value="UBIQUITIN INTERACTION MOTIF-CONTAINING PROTEIN 1"/>
    <property type="match status" value="1"/>
</dbReference>
<evidence type="ECO:0000256" key="3">
    <source>
        <dbReference type="ARBA" id="ARBA00021660"/>
    </source>
</evidence>
<dbReference type="OrthoDB" id="7536094at2759"/>
<evidence type="ECO:0000256" key="8">
    <source>
        <dbReference type="ARBA" id="ARBA00023242"/>
    </source>
</evidence>
<organism evidence="13 14">
    <name type="scientific">Eleutherodactylus coqui</name>
    <name type="common">Puerto Rican coqui</name>
    <dbReference type="NCBI Taxonomy" id="57060"/>
    <lineage>
        <taxon>Eukaryota</taxon>
        <taxon>Metazoa</taxon>
        <taxon>Chordata</taxon>
        <taxon>Craniata</taxon>
        <taxon>Vertebrata</taxon>
        <taxon>Euteleostomi</taxon>
        <taxon>Amphibia</taxon>
        <taxon>Batrachia</taxon>
        <taxon>Anura</taxon>
        <taxon>Neobatrachia</taxon>
        <taxon>Hyloidea</taxon>
        <taxon>Eleutherodactylidae</taxon>
        <taxon>Eleutherodactylinae</taxon>
        <taxon>Eleutherodactylus</taxon>
        <taxon>Eleutherodactylus</taxon>
    </lineage>
</organism>
<feature type="compositionally biased region" description="Polar residues" evidence="11">
    <location>
        <begin position="225"/>
        <end position="241"/>
    </location>
</feature>
<proteinExistence type="inferred from homology"/>
<dbReference type="GO" id="GO:0006302">
    <property type="term" value="P:double-strand break repair"/>
    <property type="evidence" value="ECO:0007669"/>
    <property type="project" value="InterPro"/>
</dbReference>
<accession>A0A8J6FME0</accession>
<dbReference type="GO" id="GO:0070531">
    <property type="term" value="C:BRCA1-A complex"/>
    <property type="evidence" value="ECO:0007669"/>
    <property type="project" value="InterPro"/>
</dbReference>
<dbReference type="InterPro" id="IPR038868">
    <property type="entry name" value="RAP80"/>
</dbReference>
<dbReference type="GO" id="GO:0070530">
    <property type="term" value="F:K63-linked polyubiquitin modification-dependent protein binding"/>
    <property type="evidence" value="ECO:0007669"/>
    <property type="project" value="InterPro"/>
</dbReference>